<evidence type="ECO:0000256" key="1">
    <source>
        <dbReference type="ARBA" id="ARBA00004651"/>
    </source>
</evidence>
<keyword evidence="11" id="KW-1185">Reference proteome</keyword>
<proteinExistence type="inferred from homology"/>
<evidence type="ECO:0000256" key="2">
    <source>
        <dbReference type="ARBA" id="ARBA00009983"/>
    </source>
</evidence>
<keyword evidence="3 7" id="KW-1003">Cell membrane</keyword>
<dbReference type="PIRSF" id="PIRSF005091">
    <property type="entry name" value="Mmb_sulf_HI1246"/>
    <property type="match status" value="1"/>
</dbReference>
<dbReference type="SUPFAM" id="SSF53649">
    <property type="entry name" value="Alkaline phosphatase-like"/>
    <property type="match status" value="1"/>
</dbReference>
<comment type="subcellular location">
    <subcellularLocation>
        <location evidence="1">Cell membrane</location>
        <topology evidence="1">Multi-pass membrane protein</topology>
    </subcellularLocation>
</comment>
<feature type="transmembrane region" description="Helical" evidence="8">
    <location>
        <begin position="42"/>
        <end position="62"/>
    </location>
</feature>
<feature type="transmembrane region" description="Helical" evidence="8">
    <location>
        <begin position="116"/>
        <end position="134"/>
    </location>
</feature>
<dbReference type="InterPro" id="IPR050448">
    <property type="entry name" value="OpgB/LTA_synthase_biosynth"/>
</dbReference>
<dbReference type="PANTHER" id="PTHR47371">
    <property type="entry name" value="LIPOTEICHOIC ACID SYNTHASE"/>
    <property type="match status" value="1"/>
</dbReference>
<dbReference type="Pfam" id="PF00884">
    <property type="entry name" value="Sulfatase"/>
    <property type="match status" value="1"/>
</dbReference>
<dbReference type="CDD" id="cd16015">
    <property type="entry name" value="LTA_synthase"/>
    <property type="match status" value="1"/>
</dbReference>
<name>A0ABV5WB41_9BACI</name>
<evidence type="ECO:0000313" key="11">
    <source>
        <dbReference type="Proteomes" id="UP001589609"/>
    </source>
</evidence>
<dbReference type="InterPro" id="IPR000917">
    <property type="entry name" value="Sulfatase_N"/>
</dbReference>
<dbReference type="InterPro" id="IPR017850">
    <property type="entry name" value="Alkaline_phosphatase_core_sf"/>
</dbReference>
<evidence type="ECO:0000256" key="4">
    <source>
        <dbReference type="ARBA" id="ARBA00022692"/>
    </source>
</evidence>
<evidence type="ECO:0000256" key="7">
    <source>
        <dbReference type="PIRNR" id="PIRNR005091"/>
    </source>
</evidence>
<evidence type="ECO:0000259" key="9">
    <source>
        <dbReference type="Pfam" id="PF00884"/>
    </source>
</evidence>
<evidence type="ECO:0000313" key="10">
    <source>
        <dbReference type="EMBL" id="MFB9757795.1"/>
    </source>
</evidence>
<evidence type="ECO:0000256" key="6">
    <source>
        <dbReference type="ARBA" id="ARBA00023136"/>
    </source>
</evidence>
<keyword evidence="10" id="KW-0808">Transferase</keyword>
<sequence length="628" mass="72663">MMNTLFRKVRFTLLAVTLLWLKTYVVYKLAFDINIENAFEEAILLLNSISTLLLFLGIALLTDTHRNGCVILISFLLSVLLFSNAIFYGFFNDFVTLPVVFQTNNMADLGTSIRELMTYKTLFMFVDLFILLFVSRKFPHFADVSPLTKKEKSIYFLGAASLFLFHVTVAEVYRPQLFARSFDRKMIVKNLGLYTYHLYDIVLQSRSSAQRVFASSNTFAEIENYVKVKDKGATPAMFGVAKGKNVILISMESTQSFVINRKINGEEITPFLNSFIKESYYFDQFYHQTGQGKTSDAEFTIENSLYPLDRGSVFFTHFNNEYTATPEILKDYGYFSAVFHSNDKTFWNRDLMYPSLGYDRYYHQQDFVGTQQNSVGWGLKDKDFFTQSISYLKELPQPFYTKFITLTNHFPFTIDPKDRLIEEYNSESEIVNRYFPTVRYTDEAIKYFIQRLKEEGLYDNTIIVIYGDHYGISENHNAAMAQFLDKNEITPVDSMQLQRVPLIIHIPKQSGQTISKVSGQIDVKPTLLHLLGISTTHSTEFGTDLFIKEKDPLVVMRDGSFITNDYVYTKNICYAKQTGEPIEEQLCEPYKQKAKFELRNSDKLIYGDLLRFDPSNKRNTGTMTTILE</sequence>
<feature type="transmembrane region" description="Helical" evidence="8">
    <location>
        <begin position="69"/>
        <end position="91"/>
    </location>
</feature>
<feature type="transmembrane region" description="Helical" evidence="8">
    <location>
        <begin position="154"/>
        <end position="173"/>
    </location>
</feature>
<accession>A0ABV5WB41</accession>
<dbReference type="EC" id="2.7.8.-" evidence="10"/>
<keyword evidence="6 7" id="KW-0472">Membrane</keyword>
<organism evidence="10 11">
    <name type="scientific">Ectobacillus funiculus</name>
    <dbReference type="NCBI Taxonomy" id="137993"/>
    <lineage>
        <taxon>Bacteria</taxon>
        <taxon>Bacillati</taxon>
        <taxon>Bacillota</taxon>
        <taxon>Bacilli</taxon>
        <taxon>Bacillales</taxon>
        <taxon>Bacillaceae</taxon>
        <taxon>Ectobacillus</taxon>
    </lineage>
</organism>
<dbReference type="PANTHER" id="PTHR47371:SF1">
    <property type="entry name" value="LIPOTEICHOIC ACID SYNTHASE-LIKE YQGS"/>
    <property type="match status" value="1"/>
</dbReference>
<dbReference type="GO" id="GO:0016740">
    <property type="term" value="F:transferase activity"/>
    <property type="evidence" value="ECO:0007669"/>
    <property type="project" value="UniProtKB-KW"/>
</dbReference>
<reference evidence="10 11" key="1">
    <citation type="submission" date="2024-09" db="EMBL/GenBank/DDBJ databases">
        <authorList>
            <person name="Sun Q."/>
            <person name="Mori K."/>
        </authorList>
    </citation>
    <scope>NUCLEOTIDE SEQUENCE [LARGE SCALE GENOMIC DNA]</scope>
    <source>
        <strain evidence="10 11">JCM 11201</strain>
    </source>
</reference>
<comment type="caution">
    <text evidence="10">The sequence shown here is derived from an EMBL/GenBank/DDBJ whole genome shotgun (WGS) entry which is preliminary data.</text>
</comment>
<dbReference type="RefSeq" id="WP_379948148.1">
    <property type="nucleotide sequence ID" value="NZ_JBHMAF010000017.1"/>
</dbReference>
<protein>
    <submittedName>
        <fullName evidence="10">LTA synthase family protein</fullName>
        <ecNumber evidence="10">2.7.8.-</ecNumber>
    </submittedName>
</protein>
<dbReference type="Gene3D" id="3.40.720.10">
    <property type="entry name" value="Alkaline Phosphatase, subunit A"/>
    <property type="match status" value="1"/>
</dbReference>
<dbReference type="Gene3D" id="3.30.1120.170">
    <property type="match status" value="1"/>
</dbReference>
<feature type="domain" description="Sulfatase N-terminal" evidence="9">
    <location>
        <begin position="244"/>
        <end position="533"/>
    </location>
</feature>
<dbReference type="InterPro" id="IPR012160">
    <property type="entry name" value="LtaS-like"/>
</dbReference>
<keyword evidence="5 8" id="KW-1133">Transmembrane helix</keyword>
<dbReference type="Proteomes" id="UP001589609">
    <property type="component" value="Unassembled WGS sequence"/>
</dbReference>
<dbReference type="EMBL" id="JBHMAF010000017">
    <property type="protein sequence ID" value="MFB9757795.1"/>
    <property type="molecule type" value="Genomic_DNA"/>
</dbReference>
<gene>
    <name evidence="10" type="ORF">ACFFMS_04455</name>
</gene>
<evidence type="ECO:0000256" key="5">
    <source>
        <dbReference type="ARBA" id="ARBA00022989"/>
    </source>
</evidence>
<evidence type="ECO:0000256" key="8">
    <source>
        <dbReference type="SAM" id="Phobius"/>
    </source>
</evidence>
<evidence type="ECO:0000256" key="3">
    <source>
        <dbReference type="ARBA" id="ARBA00022475"/>
    </source>
</evidence>
<feature type="transmembrane region" description="Helical" evidence="8">
    <location>
        <begin position="12"/>
        <end position="30"/>
    </location>
</feature>
<keyword evidence="4 8" id="KW-0812">Transmembrane</keyword>
<comment type="similarity">
    <text evidence="2 7">Belongs to the LTA synthase family.</text>
</comment>